<keyword evidence="1" id="KW-0812">Transmembrane</keyword>
<keyword evidence="1" id="KW-1133">Transmembrane helix</keyword>
<keyword evidence="1" id="KW-0472">Membrane</keyword>
<dbReference type="EMBL" id="CP111020">
    <property type="protein sequence ID" value="WAR14598.1"/>
    <property type="molecule type" value="Genomic_DNA"/>
</dbReference>
<sequence length="582" mass="66389">SDLNEVLKKWKIAKPDIVFSFCADVGPNDKKLKDFLVETVRLTGAVITVEEPSGKDILKKVVKGIERGSDVIPPTIRVVSRANKNDLYDQLCEGKCEKLTEEWTTLSQCTHLVFIELTYERRRALSFLNKSISGVEEHKSGDEGPIPGVEEFMSGDEGPAPVVAFMDPSDHAYTKYHIFVNYSKKLGLYLKENPEQPKMKADRDLTSCLIRFILRTEPKVTIKTVFTIAADLKANKAIGEIMSFFRDSITDDHKAELTAVAFVKDNWHQAMTVLTGDRQETPGESRRKKEDMRNIFQILLPFLHKAKTKDQIEKYYSSKVVVISFAVSSRAVLYQNTMFTWASLYNIFRKPYWHIFGKLFLDEIEGAAECEAVRTLTNSTELCPSTMAKFVMPLMLGAYMLIVQVLLMNLLIAKFSYTFASVHEETDVYWRRVAFTSFDLQLFQERRTADAITNYNIHWIGYGYETAKRILGTDFYAGNIKLEHAREVMFHSSMLKNMIETTLQKPDAECQIRLIISSVALGIWADLENIKRIIHAGPPTSLETYIQEIGRARRTGSVAEAVIYFNNSDISDIFSDKRDSIR</sequence>
<dbReference type="Pfam" id="PF00271">
    <property type="entry name" value="Helicase_C"/>
    <property type="match status" value="1"/>
</dbReference>
<gene>
    <name evidence="3" type="ORF">MAR_004703</name>
</gene>
<dbReference type="SMART" id="SM00490">
    <property type="entry name" value="HELICc"/>
    <property type="match status" value="1"/>
</dbReference>
<dbReference type="PANTHER" id="PTHR13800">
    <property type="entry name" value="TRANSIENT RECEPTOR POTENTIAL CATION CHANNEL, SUBFAMILY M, MEMBER 6"/>
    <property type="match status" value="1"/>
</dbReference>
<feature type="non-terminal residue" evidence="3">
    <location>
        <position position="582"/>
    </location>
</feature>
<dbReference type="Gene3D" id="3.40.50.300">
    <property type="entry name" value="P-loop containing nucleotide triphosphate hydrolases"/>
    <property type="match status" value="1"/>
</dbReference>
<name>A0ABY7EXC1_MYAAR</name>
<evidence type="ECO:0000313" key="3">
    <source>
        <dbReference type="EMBL" id="WAR14598.1"/>
    </source>
</evidence>
<feature type="transmembrane region" description="Helical" evidence="1">
    <location>
        <begin position="390"/>
        <end position="412"/>
    </location>
</feature>
<evidence type="ECO:0000256" key="1">
    <source>
        <dbReference type="SAM" id="Phobius"/>
    </source>
</evidence>
<dbReference type="SUPFAM" id="SSF52540">
    <property type="entry name" value="P-loop containing nucleoside triphosphate hydrolases"/>
    <property type="match status" value="1"/>
</dbReference>
<dbReference type="InterPro" id="IPR050927">
    <property type="entry name" value="TRPM"/>
</dbReference>
<dbReference type="PROSITE" id="PS51194">
    <property type="entry name" value="HELICASE_CTER"/>
    <property type="match status" value="1"/>
</dbReference>
<feature type="domain" description="Helicase C-terminal" evidence="2">
    <location>
        <begin position="414"/>
        <end position="582"/>
    </location>
</feature>
<dbReference type="Proteomes" id="UP001164746">
    <property type="component" value="Chromosome 9"/>
</dbReference>
<accession>A0ABY7EXC1</accession>
<organism evidence="3 4">
    <name type="scientific">Mya arenaria</name>
    <name type="common">Soft-shell clam</name>
    <dbReference type="NCBI Taxonomy" id="6604"/>
    <lineage>
        <taxon>Eukaryota</taxon>
        <taxon>Metazoa</taxon>
        <taxon>Spiralia</taxon>
        <taxon>Lophotrochozoa</taxon>
        <taxon>Mollusca</taxon>
        <taxon>Bivalvia</taxon>
        <taxon>Autobranchia</taxon>
        <taxon>Heteroconchia</taxon>
        <taxon>Euheterodonta</taxon>
        <taxon>Imparidentia</taxon>
        <taxon>Neoheterodontei</taxon>
        <taxon>Myida</taxon>
        <taxon>Myoidea</taxon>
        <taxon>Myidae</taxon>
        <taxon>Mya</taxon>
    </lineage>
</organism>
<evidence type="ECO:0000313" key="4">
    <source>
        <dbReference type="Proteomes" id="UP001164746"/>
    </source>
</evidence>
<dbReference type="InterPro" id="IPR027417">
    <property type="entry name" value="P-loop_NTPase"/>
</dbReference>
<proteinExistence type="predicted"/>
<protein>
    <submittedName>
        <fullName evidence="3">TRPM3-like protein</fullName>
    </submittedName>
</protein>
<dbReference type="PANTHER" id="PTHR13800:SF12">
    <property type="entry name" value="TRANSIENT RECEPTOR POTENTIAL CATION CHANNEL SUBFAMILY M MEMBER-LIKE 2"/>
    <property type="match status" value="1"/>
</dbReference>
<evidence type="ECO:0000259" key="2">
    <source>
        <dbReference type="PROSITE" id="PS51194"/>
    </source>
</evidence>
<reference evidence="3" key="1">
    <citation type="submission" date="2022-11" db="EMBL/GenBank/DDBJ databases">
        <title>Centuries of genome instability and evolution in soft-shell clam transmissible cancer (bioRxiv).</title>
        <authorList>
            <person name="Hart S.F.M."/>
            <person name="Yonemitsu M.A."/>
            <person name="Giersch R.M."/>
            <person name="Beal B.F."/>
            <person name="Arriagada G."/>
            <person name="Davis B.W."/>
            <person name="Ostrander E.A."/>
            <person name="Goff S.P."/>
            <person name="Metzger M.J."/>
        </authorList>
    </citation>
    <scope>NUCLEOTIDE SEQUENCE</scope>
    <source>
        <strain evidence="3">MELC-2E11</strain>
        <tissue evidence="3">Siphon/mantle</tissue>
    </source>
</reference>
<dbReference type="InterPro" id="IPR001650">
    <property type="entry name" value="Helicase_C-like"/>
</dbReference>
<keyword evidence="4" id="KW-1185">Reference proteome</keyword>